<protein>
    <submittedName>
        <fullName evidence="2">Uncharacterized protein</fullName>
    </submittedName>
</protein>
<proteinExistence type="predicted"/>
<evidence type="ECO:0000313" key="3">
    <source>
        <dbReference type="Proteomes" id="UP000324222"/>
    </source>
</evidence>
<name>A0A5B7FUF1_PORTR</name>
<sequence>MYENFGTCEEDKRKRCGVVAWSHRDMITCGTSACLQPASESSPGGSTGDGGGEKGINLPLQRECHSEEKQEGMGAEDRLTPLHYYSTSSPSPGEGEGEPGGRQWIVRLGCKTSQDRLWAWPSSHVGLPVSQASHHLGPKLRRVILSGGKLNFEPVRCLHLNSADLPRLRVNVACLTNLHDLHHNKTDLPRLGVGVACPNTLHLQRDSRRLFSLWKLSSNKNVQASTVLLANSTIQPRFTC</sequence>
<gene>
    <name evidence="2" type="ORF">E2C01_042302</name>
</gene>
<feature type="compositionally biased region" description="Gly residues" evidence="1">
    <location>
        <begin position="45"/>
        <end position="54"/>
    </location>
</feature>
<dbReference type="Proteomes" id="UP000324222">
    <property type="component" value="Unassembled WGS sequence"/>
</dbReference>
<evidence type="ECO:0000256" key="1">
    <source>
        <dbReference type="SAM" id="MobiDB-lite"/>
    </source>
</evidence>
<accession>A0A5B7FUF1</accession>
<organism evidence="2 3">
    <name type="scientific">Portunus trituberculatus</name>
    <name type="common">Swimming crab</name>
    <name type="synonym">Neptunus trituberculatus</name>
    <dbReference type="NCBI Taxonomy" id="210409"/>
    <lineage>
        <taxon>Eukaryota</taxon>
        <taxon>Metazoa</taxon>
        <taxon>Ecdysozoa</taxon>
        <taxon>Arthropoda</taxon>
        <taxon>Crustacea</taxon>
        <taxon>Multicrustacea</taxon>
        <taxon>Malacostraca</taxon>
        <taxon>Eumalacostraca</taxon>
        <taxon>Eucarida</taxon>
        <taxon>Decapoda</taxon>
        <taxon>Pleocyemata</taxon>
        <taxon>Brachyura</taxon>
        <taxon>Eubrachyura</taxon>
        <taxon>Portunoidea</taxon>
        <taxon>Portunidae</taxon>
        <taxon>Portuninae</taxon>
        <taxon>Portunus</taxon>
    </lineage>
</organism>
<evidence type="ECO:0000313" key="2">
    <source>
        <dbReference type="EMBL" id="MPC48528.1"/>
    </source>
</evidence>
<reference evidence="2 3" key="1">
    <citation type="submission" date="2019-05" db="EMBL/GenBank/DDBJ databases">
        <title>Another draft genome of Portunus trituberculatus and its Hox gene families provides insights of decapod evolution.</title>
        <authorList>
            <person name="Jeong J.-H."/>
            <person name="Song I."/>
            <person name="Kim S."/>
            <person name="Choi T."/>
            <person name="Kim D."/>
            <person name="Ryu S."/>
            <person name="Kim W."/>
        </authorList>
    </citation>
    <scope>NUCLEOTIDE SEQUENCE [LARGE SCALE GENOMIC DNA]</scope>
    <source>
        <tissue evidence="2">Muscle</tissue>
    </source>
</reference>
<feature type="compositionally biased region" description="Basic and acidic residues" evidence="1">
    <location>
        <begin position="62"/>
        <end position="80"/>
    </location>
</feature>
<dbReference type="EMBL" id="VSRR010008335">
    <property type="protein sequence ID" value="MPC48528.1"/>
    <property type="molecule type" value="Genomic_DNA"/>
</dbReference>
<feature type="region of interest" description="Disordered" evidence="1">
    <location>
        <begin position="34"/>
        <end position="101"/>
    </location>
</feature>
<dbReference type="AlphaFoldDB" id="A0A5B7FUF1"/>
<keyword evidence="3" id="KW-1185">Reference proteome</keyword>
<comment type="caution">
    <text evidence="2">The sequence shown here is derived from an EMBL/GenBank/DDBJ whole genome shotgun (WGS) entry which is preliminary data.</text>
</comment>